<dbReference type="EMBL" id="GDJX01013803">
    <property type="protein sequence ID" value="JAT54133.1"/>
    <property type="molecule type" value="Transcribed_RNA"/>
</dbReference>
<feature type="compositionally biased region" description="Basic and acidic residues" evidence="1">
    <location>
        <begin position="16"/>
        <end position="26"/>
    </location>
</feature>
<feature type="compositionally biased region" description="Basic and acidic residues" evidence="1">
    <location>
        <begin position="282"/>
        <end position="295"/>
    </location>
</feature>
<feature type="compositionally biased region" description="Basic residues" evidence="1">
    <location>
        <begin position="271"/>
        <end position="281"/>
    </location>
</feature>
<feature type="compositionally biased region" description="Basic residues" evidence="1">
    <location>
        <begin position="165"/>
        <end position="175"/>
    </location>
</feature>
<organism evidence="3">
    <name type="scientific">Anthurium amnicola</name>
    <dbReference type="NCBI Taxonomy" id="1678845"/>
    <lineage>
        <taxon>Eukaryota</taxon>
        <taxon>Viridiplantae</taxon>
        <taxon>Streptophyta</taxon>
        <taxon>Embryophyta</taxon>
        <taxon>Tracheophyta</taxon>
        <taxon>Spermatophyta</taxon>
        <taxon>Magnoliopsida</taxon>
        <taxon>Liliopsida</taxon>
        <taxon>Araceae</taxon>
        <taxon>Pothoideae</taxon>
        <taxon>Potheae</taxon>
        <taxon>Anthurium</taxon>
    </lineage>
</organism>
<evidence type="ECO:0000313" key="3">
    <source>
        <dbReference type="EMBL" id="JAT54133.1"/>
    </source>
</evidence>
<reference evidence="3" key="1">
    <citation type="submission" date="2015-07" db="EMBL/GenBank/DDBJ databases">
        <title>Transcriptome Assembly of Anthurium amnicola.</title>
        <authorList>
            <person name="Suzuki J."/>
        </authorList>
    </citation>
    <scope>NUCLEOTIDE SEQUENCE</scope>
</reference>
<sequence>LRPRRQPQGAEGVGGEGRRSRRDGPVQHRRKRGGAGGGCPPPSGVGGGGEDGRRHQVLPGLRPEPDGHHPLRGHQAGCAAVTGVGGLLLPGAQRHHPGHPEAGRDRPRCEHPRRVDRRGRPHRAGGRLPPHRVQHHLRDLHVLPPRQRPGGSPQGRPPRLEPGRHQVRPHDHRLRYLQGRRPPARRRHRRGRHALRHWRRPRGPRPGAGPRPRLRPHRRRLRRVPLRARLHPAADRRREQAQRLLRRRQEVRGLRPQLPVLLGAVRDGHRRRRRRCVRRRDHREVPEDPDQRGYDGDVQGGGVDHDRRREGVGGAGGAQLRTGGGEAELHGELLRGVAAVGVVRLRQAGVVGREARGGEPHRVHVDVRANKKLTLSLFVLLRFFFSFCFCLFLVAGDGKEVGGGWRGTGKEGRRCWPCPRLLLVACLFIKKKKVYKQGGKSIQRTYKSSVWYFYKSFSSRIPSNLLIIWNISLPLTSIRERKIS</sequence>
<feature type="compositionally biased region" description="Gly residues" evidence="1">
    <location>
        <begin position="312"/>
        <end position="321"/>
    </location>
</feature>
<evidence type="ECO:0000256" key="2">
    <source>
        <dbReference type="SAM" id="Phobius"/>
    </source>
</evidence>
<gene>
    <name evidence="3" type="primary">RBBP6_0</name>
    <name evidence="3" type="ORF">g.79913</name>
</gene>
<feature type="transmembrane region" description="Helical" evidence="2">
    <location>
        <begin position="373"/>
        <end position="395"/>
    </location>
</feature>
<keyword evidence="2" id="KW-0812">Transmembrane</keyword>
<evidence type="ECO:0000256" key="1">
    <source>
        <dbReference type="SAM" id="MobiDB-lite"/>
    </source>
</evidence>
<feature type="non-terminal residue" evidence="3">
    <location>
        <position position="1"/>
    </location>
</feature>
<keyword evidence="2" id="KW-1133">Transmembrane helix</keyword>
<accession>A0A1D1YHL5</accession>
<dbReference type="AlphaFoldDB" id="A0A1D1YHL5"/>
<feature type="region of interest" description="Disordered" evidence="1">
    <location>
        <begin position="1"/>
        <end position="74"/>
    </location>
</feature>
<name>A0A1D1YHL5_9ARAE</name>
<feature type="compositionally biased region" description="Basic residues" evidence="1">
    <location>
        <begin position="114"/>
        <end position="135"/>
    </location>
</feature>
<feature type="compositionally biased region" description="Gly residues" evidence="1">
    <location>
        <begin position="34"/>
        <end position="49"/>
    </location>
</feature>
<feature type="region of interest" description="Disordered" evidence="1">
    <location>
        <begin position="271"/>
        <end position="321"/>
    </location>
</feature>
<feature type="compositionally biased region" description="Basic residues" evidence="1">
    <location>
        <begin position="182"/>
        <end position="203"/>
    </location>
</feature>
<proteinExistence type="predicted"/>
<feature type="region of interest" description="Disordered" evidence="1">
    <location>
        <begin position="88"/>
        <end position="223"/>
    </location>
</feature>
<protein>
    <submittedName>
        <fullName evidence="3">E3 ubiquitin-protein ligase RBBP6</fullName>
    </submittedName>
</protein>
<keyword evidence="2" id="KW-0472">Membrane</keyword>
<feature type="compositionally biased region" description="Basic residues" evidence="1">
    <location>
        <begin position="212"/>
        <end position="223"/>
    </location>
</feature>
<feature type="compositionally biased region" description="Basic and acidic residues" evidence="1">
    <location>
        <begin position="98"/>
        <end position="113"/>
    </location>
</feature>